<organism evidence="10 11">
    <name type="scientific">Roseibium aggregatum</name>
    <dbReference type="NCBI Taxonomy" id="187304"/>
    <lineage>
        <taxon>Bacteria</taxon>
        <taxon>Pseudomonadati</taxon>
        <taxon>Pseudomonadota</taxon>
        <taxon>Alphaproteobacteria</taxon>
        <taxon>Hyphomicrobiales</taxon>
        <taxon>Stappiaceae</taxon>
        <taxon>Roseibium</taxon>
    </lineage>
</organism>
<feature type="transmembrane region" description="Helical" evidence="8">
    <location>
        <begin position="270"/>
        <end position="289"/>
    </location>
</feature>
<feature type="transmembrane region" description="Helical" evidence="8">
    <location>
        <begin position="237"/>
        <end position="258"/>
    </location>
</feature>
<accession>A0A939EB68</accession>
<dbReference type="RefSeq" id="WP_207139087.1">
    <property type="nucleotide sequence ID" value="NZ_JAEKJZ010000001.1"/>
</dbReference>
<dbReference type="PANTHER" id="PTHR30294:SF29">
    <property type="entry name" value="MULTIDRUG ABC TRANSPORTER PERMEASE YBHS-RELATED"/>
    <property type="match status" value="1"/>
</dbReference>
<dbReference type="PANTHER" id="PTHR30294">
    <property type="entry name" value="MEMBRANE COMPONENT OF ABC TRANSPORTER YHHJ-RELATED"/>
    <property type="match status" value="1"/>
</dbReference>
<dbReference type="Proteomes" id="UP000664096">
    <property type="component" value="Unassembled WGS sequence"/>
</dbReference>
<evidence type="ECO:0000256" key="2">
    <source>
        <dbReference type="ARBA" id="ARBA00007783"/>
    </source>
</evidence>
<dbReference type="GO" id="GO:0043190">
    <property type="term" value="C:ATP-binding cassette (ABC) transporter complex"/>
    <property type="evidence" value="ECO:0007669"/>
    <property type="project" value="InterPro"/>
</dbReference>
<evidence type="ECO:0000256" key="8">
    <source>
        <dbReference type="RuleBase" id="RU361157"/>
    </source>
</evidence>
<evidence type="ECO:0000256" key="6">
    <source>
        <dbReference type="ARBA" id="ARBA00022989"/>
    </source>
</evidence>
<comment type="subcellular location">
    <subcellularLocation>
        <location evidence="8">Cell inner membrane</location>
        <topology evidence="8">Multi-pass membrane protein</topology>
    </subcellularLocation>
    <subcellularLocation>
        <location evidence="1">Cell membrane</location>
        <topology evidence="1">Multi-pass membrane protein</topology>
    </subcellularLocation>
</comment>
<sequence>MIPGINRTSAIFFKEMAQLRRDRMTFGMAIMIPLIQLILFGYAINTNVRDIPVAVVDQSQTGISRVLIQMVEATRVVKVTERYATVPEAEAAIKSARVRAAFVLPGDLASRVARSPALGLGTPASTDEETSRPVAQWIVDGSDTMIAGSIKALRNMPLDELFRQAPNRSTPTFEVALFFNPEQRTAINIVPGLVGIILSMTMIMFTSSAIVRERERGNMEMLINTPVRPIELMIGKIIPYIFIGLVQTAIILGLGHLLFKVPFGDKLLDLFFGTLLFIGASLSLGLVLSTIAQSQLQATQMTIFVLLPSILLSGFMFPYEGMPVIAQYVAEAFPATHFMRMIRGFVLRDAGLADLYRDVLWMCGFFVLGLIAAAFRFKKRLD</sequence>
<keyword evidence="5 8" id="KW-0812">Transmembrane</keyword>
<feature type="domain" description="ABC transmembrane type-2" evidence="9">
    <location>
        <begin position="143"/>
        <end position="380"/>
    </location>
</feature>
<evidence type="ECO:0000259" key="9">
    <source>
        <dbReference type="PROSITE" id="PS51012"/>
    </source>
</evidence>
<reference evidence="10" key="1">
    <citation type="submission" date="2020-12" db="EMBL/GenBank/DDBJ databases">
        <title>Oil enriched cultivation method for isolating marine PHA-producing bacteria.</title>
        <authorList>
            <person name="Zheng W."/>
            <person name="Yu S."/>
            <person name="Huang Y."/>
        </authorList>
    </citation>
    <scope>NUCLEOTIDE SEQUENCE</scope>
    <source>
        <strain evidence="10">SY-2-12</strain>
    </source>
</reference>
<dbReference type="AlphaFoldDB" id="A0A939EB68"/>
<dbReference type="InterPro" id="IPR047817">
    <property type="entry name" value="ABC2_TM_bact-type"/>
</dbReference>
<dbReference type="PRINTS" id="PR00164">
    <property type="entry name" value="ABC2TRNSPORT"/>
</dbReference>
<feature type="transmembrane region" description="Helical" evidence="8">
    <location>
        <begin position="24"/>
        <end position="44"/>
    </location>
</feature>
<evidence type="ECO:0000313" key="11">
    <source>
        <dbReference type="Proteomes" id="UP000664096"/>
    </source>
</evidence>
<dbReference type="PROSITE" id="PS51012">
    <property type="entry name" value="ABC_TM2"/>
    <property type="match status" value="1"/>
</dbReference>
<feature type="transmembrane region" description="Helical" evidence="8">
    <location>
        <begin position="189"/>
        <end position="211"/>
    </location>
</feature>
<dbReference type="GO" id="GO:0140359">
    <property type="term" value="F:ABC-type transporter activity"/>
    <property type="evidence" value="ECO:0007669"/>
    <property type="project" value="InterPro"/>
</dbReference>
<dbReference type="Pfam" id="PF12698">
    <property type="entry name" value="ABC2_membrane_3"/>
    <property type="match status" value="1"/>
</dbReference>
<evidence type="ECO:0000256" key="3">
    <source>
        <dbReference type="ARBA" id="ARBA00022448"/>
    </source>
</evidence>
<feature type="transmembrane region" description="Helical" evidence="8">
    <location>
        <begin position="359"/>
        <end position="377"/>
    </location>
</feature>
<dbReference type="InterPro" id="IPR013525">
    <property type="entry name" value="ABC2_TM"/>
</dbReference>
<protein>
    <recommendedName>
        <fullName evidence="8">Transport permease protein</fullName>
    </recommendedName>
</protein>
<evidence type="ECO:0000256" key="5">
    <source>
        <dbReference type="ARBA" id="ARBA00022692"/>
    </source>
</evidence>
<dbReference type="InterPro" id="IPR051449">
    <property type="entry name" value="ABC-2_transporter_component"/>
</dbReference>
<dbReference type="EMBL" id="JAEKJZ010000001">
    <property type="protein sequence ID" value="MBN9669531.1"/>
    <property type="molecule type" value="Genomic_DNA"/>
</dbReference>
<keyword evidence="4 8" id="KW-1003">Cell membrane</keyword>
<evidence type="ECO:0000313" key="10">
    <source>
        <dbReference type="EMBL" id="MBN9669531.1"/>
    </source>
</evidence>
<name>A0A939EB68_9HYPH</name>
<evidence type="ECO:0000256" key="4">
    <source>
        <dbReference type="ARBA" id="ARBA00022475"/>
    </source>
</evidence>
<evidence type="ECO:0000256" key="1">
    <source>
        <dbReference type="ARBA" id="ARBA00004651"/>
    </source>
</evidence>
<dbReference type="Gene3D" id="3.40.1710.10">
    <property type="entry name" value="abc type-2 transporter like domain"/>
    <property type="match status" value="1"/>
</dbReference>
<evidence type="ECO:0000256" key="7">
    <source>
        <dbReference type="ARBA" id="ARBA00023136"/>
    </source>
</evidence>
<keyword evidence="6 8" id="KW-1133">Transmembrane helix</keyword>
<keyword evidence="3 8" id="KW-0813">Transport</keyword>
<proteinExistence type="inferred from homology"/>
<comment type="caution">
    <text evidence="10">The sequence shown here is derived from an EMBL/GenBank/DDBJ whole genome shotgun (WGS) entry which is preliminary data.</text>
</comment>
<comment type="similarity">
    <text evidence="2 8">Belongs to the ABC-2 integral membrane protein family.</text>
</comment>
<feature type="transmembrane region" description="Helical" evidence="8">
    <location>
        <begin position="301"/>
        <end position="319"/>
    </location>
</feature>
<dbReference type="InterPro" id="IPR000412">
    <property type="entry name" value="ABC_2_transport"/>
</dbReference>
<gene>
    <name evidence="10" type="ORF">JF539_04215</name>
</gene>
<keyword evidence="7 8" id="KW-0472">Membrane</keyword>